<sequence>MTDTRELIERFNAAWQRGDLATLSELLDEDVVYCPNAWDGPARTAHGRNAVIAVFAEQIGPTRTEQISHSPTERVGSGVTGQGSAGDSDAEEGGFGEGPVLGDVFASGERAVCEWQWQPAGDGTVLRGVDVYRVRDGRIVAKDVYGKITAPPPR</sequence>
<dbReference type="GO" id="GO:0016853">
    <property type="term" value="F:isomerase activity"/>
    <property type="evidence" value="ECO:0007669"/>
    <property type="project" value="UniProtKB-KW"/>
</dbReference>
<dbReference type="EMBL" id="FONV01000006">
    <property type="protein sequence ID" value="SFF11935.1"/>
    <property type="molecule type" value="Genomic_DNA"/>
</dbReference>
<dbReference type="Gene3D" id="3.10.450.50">
    <property type="match status" value="2"/>
</dbReference>
<evidence type="ECO:0000313" key="4">
    <source>
        <dbReference type="Proteomes" id="UP000199645"/>
    </source>
</evidence>
<feature type="domain" description="SnoaL-like" evidence="2">
    <location>
        <begin position="102"/>
        <end position="141"/>
    </location>
</feature>
<evidence type="ECO:0000259" key="2">
    <source>
        <dbReference type="Pfam" id="PF12680"/>
    </source>
</evidence>
<dbReference type="Proteomes" id="UP000199645">
    <property type="component" value="Unassembled WGS sequence"/>
</dbReference>
<dbReference type="InterPro" id="IPR032710">
    <property type="entry name" value="NTF2-like_dom_sf"/>
</dbReference>
<dbReference type="STRING" id="35752.SAMN05421541_106177"/>
<organism evidence="3 4">
    <name type="scientific">Actinoplanes philippinensis</name>
    <dbReference type="NCBI Taxonomy" id="35752"/>
    <lineage>
        <taxon>Bacteria</taxon>
        <taxon>Bacillati</taxon>
        <taxon>Actinomycetota</taxon>
        <taxon>Actinomycetes</taxon>
        <taxon>Micromonosporales</taxon>
        <taxon>Micromonosporaceae</taxon>
        <taxon>Actinoplanes</taxon>
    </lineage>
</organism>
<dbReference type="RefSeq" id="WP_239143445.1">
    <property type="nucleotide sequence ID" value="NZ_BOMT01000023.1"/>
</dbReference>
<protein>
    <submittedName>
        <fullName evidence="3">Ketosteroid isomerase-related protein</fullName>
    </submittedName>
</protein>
<evidence type="ECO:0000256" key="1">
    <source>
        <dbReference type="SAM" id="MobiDB-lite"/>
    </source>
</evidence>
<feature type="domain" description="SnoaL-like" evidence="2">
    <location>
        <begin position="8"/>
        <end position="75"/>
    </location>
</feature>
<accession>A0A1I2G2T2</accession>
<name>A0A1I2G2T2_9ACTN</name>
<dbReference type="InterPro" id="IPR037401">
    <property type="entry name" value="SnoaL-like"/>
</dbReference>
<feature type="region of interest" description="Disordered" evidence="1">
    <location>
        <begin position="62"/>
        <end position="100"/>
    </location>
</feature>
<dbReference type="AlphaFoldDB" id="A0A1I2G2T2"/>
<keyword evidence="3" id="KW-0413">Isomerase</keyword>
<proteinExistence type="predicted"/>
<dbReference type="SUPFAM" id="SSF54427">
    <property type="entry name" value="NTF2-like"/>
    <property type="match status" value="2"/>
</dbReference>
<evidence type="ECO:0000313" key="3">
    <source>
        <dbReference type="EMBL" id="SFF11935.1"/>
    </source>
</evidence>
<dbReference type="Pfam" id="PF12680">
    <property type="entry name" value="SnoaL_2"/>
    <property type="match status" value="2"/>
</dbReference>
<reference evidence="3 4" key="1">
    <citation type="submission" date="2016-10" db="EMBL/GenBank/DDBJ databases">
        <authorList>
            <person name="de Groot N.N."/>
        </authorList>
    </citation>
    <scope>NUCLEOTIDE SEQUENCE [LARGE SCALE GENOMIC DNA]</scope>
    <source>
        <strain evidence="3 4">DSM 43019</strain>
    </source>
</reference>
<gene>
    <name evidence="3" type="ORF">SAMN05421541_106177</name>
</gene>
<keyword evidence="4" id="KW-1185">Reference proteome</keyword>